<dbReference type="SUPFAM" id="SSF46785">
    <property type="entry name" value="Winged helix' DNA-binding domain"/>
    <property type="match status" value="1"/>
</dbReference>
<name>A0A4V2VQM9_9BURK</name>
<dbReference type="Pfam" id="PF00126">
    <property type="entry name" value="HTH_1"/>
    <property type="match status" value="1"/>
</dbReference>
<dbReference type="PANTHER" id="PTHR30537">
    <property type="entry name" value="HTH-TYPE TRANSCRIPTIONAL REGULATOR"/>
    <property type="match status" value="1"/>
</dbReference>
<dbReference type="Gene3D" id="3.40.190.290">
    <property type="match status" value="1"/>
</dbReference>
<dbReference type="GO" id="GO:0003700">
    <property type="term" value="F:DNA-binding transcription factor activity"/>
    <property type="evidence" value="ECO:0007669"/>
    <property type="project" value="InterPro"/>
</dbReference>
<dbReference type="InterPro" id="IPR036388">
    <property type="entry name" value="WH-like_DNA-bd_sf"/>
</dbReference>
<dbReference type="GO" id="GO:0043565">
    <property type="term" value="F:sequence-specific DNA binding"/>
    <property type="evidence" value="ECO:0007669"/>
    <property type="project" value="TreeGrafter"/>
</dbReference>
<evidence type="ECO:0000256" key="3">
    <source>
        <dbReference type="ARBA" id="ARBA00023125"/>
    </source>
</evidence>
<sequence length="324" mass="36040">MKGMDIQKIETLWTHLHTLGMLDRQGSFTATAQRLGISKAAVSQRIAELEKAAGIPLVQRTTRAVRLTDAGRQLAENTQLAFETIANSFASVRELAEHPRGTLRVTAPVAFSRQHLVPRLTGFLRRHPDIRIELDLSDRLVSLEQEGFDLAIRHTDAPPDTHVAWQLCTTRSLLVASPDYLQRHGVPDRPEALSEHRCLHYPRPRGTAAWTFEQHGARRQGAAQKPARITVPVQGSFAANNSEVLRDIALQGEGIALAPDFSVQQALREGALVEVLPQWRTLGTFGERIYAMRPYSPHVPLAVRLFVAYLRTAFEAGFAHQPKG</sequence>
<comment type="caution">
    <text evidence="6">The sequence shown here is derived from an EMBL/GenBank/DDBJ whole genome shotgun (WGS) entry which is preliminary data.</text>
</comment>
<keyword evidence="3" id="KW-0238">DNA-binding</keyword>
<dbReference type="InterPro" id="IPR036390">
    <property type="entry name" value="WH_DNA-bd_sf"/>
</dbReference>
<evidence type="ECO:0000313" key="7">
    <source>
        <dbReference type="Proteomes" id="UP000294692"/>
    </source>
</evidence>
<evidence type="ECO:0000259" key="5">
    <source>
        <dbReference type="PROSITE" id="PS50931"/>
    </source>
</evidence>
<dbReference type="EMBL" id="SMBX01000008">
    <property type="protein sequence ID" value="TCU95259.1"/>
    <property type="molecule type" value="Genomic_DNA"/>
</dbReference>
<evidence type="ECO:0000256" key="2">
    <source>
        <dbReference type="ARBA" id="ARBA00023015"/>
    </source>
</evidence>
<dbReference type="InterPro" id="IPR058163">
    <property type="entry name" value="LysR-type_TF_proteobact-type"/>
</dbReference>
<keyword evidence="7" id="KW-1185">Reference proteome</keyword>
<organism evidence="6 7">
    <name type="scientific">Paracandidimonas soli</name>
    <dbReference type="NCBI Taxonomy" id="1917182"/>
    <lineage>
        <taxon>Bacteria</taxon>
        <taxon>Pseudomonadati</taxon>
        <taxon>Pseudomonadota</taxon>
        <taxon>Betaproteobacteria</taxon>
        <taxon>Burkholderiales</taxon>
        <taxon>Alcaligenaceae</taxon>
        <taxon>Paracandidimonas</taxon>
    </lineage>
</organism>
<protein>
    <submittedName>
        <fullName evidence="6">LysR family transcriptional regulator</fullName>
    </submittedName>
</protein>
<evidence type="ECO:0000256" key="1">
    <source>
        <dbReference type="ARBA" id="ARBA00009437"/>
    </source>
</evidence>
<dbReference type="Proteomes" id="UP000294692">
    <property type="component" value="Unassembled WGS sequence"/>
</dbReference>
<dbReference type="InterPro" id="IPR005119">
    <property type="entry name" value="LysR_subst-bd"/>
</dbReference>
<keyword evidence="4" id="KW-0804">Transcription</keyword>
<dbReference type="PANTHER" id="PTHR30537:SF5">
    <property type="entry name" value="HTH-TYPE TRANSCRIPTIONAL ACTIVATOR TTDR-RELATED"/>
    <property type="match status" value="1"/>
</dbReference>
<dbReference type="Gene3D" id="1.10.10.10">
    <property type="entry name" value="Winged helix-like DNA-binding domain superfamily/Winged helix DNA-binding domain"/>
    <property type="match status" value="1"/>
</dbReference>
<accession>A0A4V2VQM9</accession>
<dbReference type="SUPFAM" id="SSF53850">
    <property type="entry name" value="Periplasmic binding protein-like II"/>
    <property type="match status" value="1"/>
</dbReference>
<feature type="domain" description="HTH lysR-type" evidence="5">
    <location>
        <begin position="11"/>
        <end position="68"/>
    </location>
</feature>
<reference evidence="6 7" key="1">
    <citation type="submission" date="2019-03" db="EMBL/GenBank/DDBJ databases">
        <title>Genomic Encyclopedia of Type Strains, Phase IV (KMG-IV): sequencing the most valuable type-strain genomes for metagenomic binning, comparative biology and taxonomic classification.</title>
        <authorList>
            <person name="Goeker M."/>
        </authorList>
    </citation>
    <scope>NUCLEOTIDE SEQUENCE [LARGE SCALE GENOMIC DNA]</scope>
    <source>
        <strain evidence="6 7">DSM 100048</strain>
    </source>
</reference>
<dbReference type="AlphaFoldDB" id="A0A4V2VQM9"/>
<keyword evidence="2" id="KW-0805">Transcription regulation</keyword>
<proteinExistence type="inferred from homology"/>
<dbReference type="Pfam" id="PF03466">
    <property type="entry name" value="LysR_substrate"/>
    <property type="match status" value="1"/>
</dbReference>
<evidence type="ECO:0000256" key="4">
    <source>
        <dbReference type="ARBA" id="ARBA00023163"/>
    </source>
</evidence>
<dbReference type="PROSITE" id="PS50931">
    <property type="entry name" value="HTH_LYSR"/>
    <property type="match status" value="1"/>
</dbReference>
<dbReference type="InterPro" id="IPR000847">
    <property type="entry name" value="LysR_HTH_N"/>
</dbReference>
<evidence type="ECO:0000313" key="6">
    <source>
        <dbReference type="EMBL" id="TCU95259.1"/>
    </source>
</evidence>
<dbReference type="CDD" id="cd08422">
    <property type="entry name" value="PBP2_CrgA_like"/>
    <property type="match status" value="1"/>
</dbReference>
<gene>
    <name evidence="6" type="ORF">EV686_108102</name>
</gene>
<dbReference type="GO" id="GO:0006351">
    <property type="term" value="P:DNA-templated transcription"/>
    <property type="evidence" value="ECO:0007669"/>
    <property type="project" value="TreeGrafter"/>
</dbReference>
<comment type="similarity">
    <text evidence="1">Belongs to the LysR transcriptional regulatory family.</text>
</comment>
<dbReference type="FunFam" id="3.40.190.290:FF:000001">
    <property type="entry name" value="Transcriptional regulator, LysR family"/>
    <property type="match status" value="1"/>
</dbReference>